<dbReference type="AlphaFoldDB" id="A0A183F9D5"/>
<feature type="domain" description="EGF-like" evidence="1">
    <location>
        <begin position="17"/>
        <end position="49"/>
    </location>
</feature>
<sequence length="908" mass="97045">SGVCVSLVGAFKNINSQCTSGDRCSGGSTCRDHVCQCVDGSSEHHGRCHQSPGGRCTFGETCVGGSSCEFGHCRCPDGQSIDAGKCVASTSEPGMICQNGQKCVHGSVCRFGMCICVAKFLASKGRCVRRESVLVHSLPSNVPPPVSVGTVKGPGFRCFEKDLCSGGSRCTEGFCVCDELEVIINGQCVGSHKKANEIVDRLLVAAPGQLCEARTRCTGGSACMNRVCTCEQGAIDGSGRCSEVKKEHITYLASPKKSPDQFQPGSACALTIECPYRTECLRGVCRCKKGETIVDNMCRKAIHQVFPGGKCDPRRGYDCVGEAHCFYGVCTCTRHLINSDKECATSSEMEMVLPGKRCGPGQSCTGGAVCRDGVCRCGEDEVPDVNKKCVKKSRVFPVFNRLPYPSTTISGYLPNPIYLASSAAPSTDRMSELEAFEALLKANPSLSAADEKTAHTIFGHSCRGNDECPANAFCFQQLCRCMVGYRVSGGYCEPISADCSGPSVERGRSCSQLAHPGEDCTRGQVCSFNSYCGLFSGVCECPSGMATTSERCERTAAAPGLGCVTSRNCYGFSYCDNGLCLCRTGYELNDNFCLPVLKSLSEIVTGVSSRNMKEAYPQRVAGPSQSFQSFPSVADIVPLDFTKPPFNLPTTPEVKAVYGPDSRQIRMQQALQMQASLENPIYSSFPIPFAEGASIKSGDVASEVTKTPLKLKVSMPGDFCGDGSICIGNSLCQKQFCCCPANTFVENGSCSIRKRMNPNPKHNNDEVALSQEESVEGRQFAAPLENCQNFEFCTSGSECSNIQGMGLVCQCPTNMIFLEDECVDVPRNVNLAGIGESCRSGEICLGGSKCMQNICMCDENRHDILGICVTTARPGDDCSGGQICVDGANFEAGKMLRRRTFNGSSEGI</sequence>
<dbReference type="InterPro" id="IPR006149">
    <property type="entry name" value="EB_dom"/>
</dbReference>
<dbReference type="InterPro" id="IPR000742">
    <property type="entry name" value="EGF"/>
</dbReference>
<feature type="domain" description="EGF-like" evidence="1">
    <location>
        <begin position="342"/>
        <end position="390"/>
    </location>
</feature>
<dbReference type="SMART" id="SM00289">
    <property type="entry name" value="WR1"/>
    <property type="match status" value="9"/>
</dbReference>
<dbReference type="Proteomes" id="UP000050761">
    <property type="component" value="Unassembled WGS sequence"/>
</dbReference>
<feature type="domain" description="EGF-like" evidence="1">
    <location>
        <begin position="96"/>
        <end position="128"/>
    </location>
</feature>
<keyword evidence="3" id="KW-1185">Reference proteome</keyword>
<feature type="domain" description="EGF-like" evidence="1">
    <location>
        <begin position="461"/>
        <end position="493"/>
    </location>
</feature>
<feature type="domain" description="EGF-like" evidence="1">
    <location>
        <begin position="568"/>
        <end position="594"/>
    </location>
</feature>
<feature type="domain" description="EGF-like" evidence="1">
    <location>
        <begin position="786"/>
        <end position="823"/>
    </location>
</feature>
<protein>
    <submittedName>
        <fullName evidence="4">EB domain-containing protein</fullName>
    </submittedName>
</protein>
<feature type="domain" description="EGF-like" evidence="1">
    <location>
        <begin position="509"/>
        <end position="553"/>
    </location>
</feature>
<dbReference type="Pfam" id="PF01683">
    <property type="entry name" value="EB"/>
    <property type="match status" value="5"/>
</dbReference>
<organism evidence="3 4">
    <name type="scientific">Heligmosomoides polygyrus</name>
    <name type="common">Parasitic roundworm</name>
    <dbReference type="NCBI Taxonomy" id="6339"/>
    <lineage>
        <taxon>Eukaryota</taxon>
        <taxon>Metazoa</taxon>
        <taxon>Ecdysozoa</taxon>
        <taxon>Nematoda</taxon>
        <taxon>Chromadorea</taxon>
        <taxon>Rhabditida</taxon>
        <taxon>Rhabditina</taxon>
        <taxon>Rhabditomorpha</taxon>
        <taxon>Strongyloidea</taxon>
        <taxon>Heligmosomidae</taxon>
        <taxon>Heligmosomoides</taxon>
    </lineage>
</organism>
<proteinExistence type="predicted"/>
<evidence type="ECO:0000313" key="3">
    <source>
        <dbReference type="Proteomes" id="UP000050761"/>
    </source>
</evidence>
<evidence type="ECO:0000313" key="2">
    <source>
        <dbReference type="EMBL" id="VDO28228.1"/>
    </source>
</evidence>
<dbReference type="EMBL" id="UZAH01004911">
    <property type="protein sequence ID" value="VDO28228.1"/>
    <property type="molecule type" value="Genomic_DNA"/>
</dbReference>
<dbReference type="InterPro" id="IPR052740">
    <property type="entry name" value="CE4"/>
</dbReference>
<dbReference type="SMART" id="SM00181">
    <property type="entry name" value="EGF"/>
    <property type="match status" value="9"/>
</dbReference>
<reference evidence="4" key="2">
    <citation type="submission" date="2019-09" db="UniProtKB">
        <authorList>
            <consortium name="WormBaseParasite"/>
        </authorList>
    </citation>
    <scope>IDENTIFICATION</scope>
</reference>
<dbReference type="PANTHER" id="PTHR45985:SF11">
    <property type="entry name" value="EGF-LIKE DOMAIN-CONTAINING PROTEIN"/>
    <property type="match status" value="1"/>
</dbReference>
<feature type="domain" description="EGF-like" evidence="1">
    <location>
        <begin position="210"/>
        <end position="242"/>
    </location>
</feature>
<dbReference type="OrthoDB" id="504708at2759"/>
<evidence type="ECO:0000259" key="1">
    <source>
        <dbReference type="SMART" id="SM00181"/>
    </source>
</evidence>
<dbReference type="InterPro" id="IPR006150">
    <property type="entry name" value="Cys_repeat_1"/>
</dbReference>
<accession>A0A183F9D5</accession>
<reference evidence="2 3" key="1">
    <citation type="submission" date="2018-11" db="EMBL/GenBank/DDBJ databases">
        <authorList>
            <consortium name="Pathogen Informatics"/>
        </authorList>
    </citation>
    <scope>NUCLEOTIDE SEQUENCE [LARGE SCALE GENOMIC DNA]</scope>
</reference>
<feature type="domain" description="EGF-like" evidence="1">
    <location>
        <begin position="837"/>
        <end position="869"/>
    </location>
</feature>
<evidence type="ECO:0000313" key="4">
    <source>
        <dbReference type="WBParaSite" id="HPBE_0000277701-mRNA-1"/>
    </source>
</evidence>
<name>A0A183F9D5_HELPZ</name>
<dbReference type="PANTHER" id="PTHR45985">
    <property type="match status" value="1"/>
</dbReference>
<gene>
    <name evidence="2" type="ORF">HPBE_LOCUS2778</name>
</gene>
<dbReference type="WBParaSite" id="HPBE_0000277701-mRNA-1">
    <property type="protein sequence ID" value="HPBE_0000277701-mRNA-1"/>
    <property type="gene ID" value="HPBE_0000277701"/>
</dbReference>
<accession>A0A3P7XEA9</accession>